<accession>A0A0H5QEV8</accession>
<organism evidence="1">
    <name type="scientific">Spongospora subterranea</name>
    <dbReference type="NCBI Taxonomy" id="70186"/>
    <lineage>
        <taxon>Eukaryota</taxon>
        <taxon>Sar</taxon>
        <taxon>Rhizaria</taxon>
        <taxon>Endomyxa</taxon>
        <taxon>Phytomyxea</taxon>
        <taxon>Plasmodiophorida</taxon>
        <taxon>Plasmodiophoridae</taxon>
        <taxon>Spongospora</taxon>
    </lineage>
</organism>
<dbReference type="AlphaFoldDB" id="A0A0H5QEV8"/>
<protein>
    <submittedName>
        <fullName evidence="1">Uncharacterized protein</fullName>
    </submittedName>
</protein>
<reference evidence="1" key="1">
    <citation type="submission" date="2015-04" db="EMBL/GenBank/DDBJ databases">
        <title>The genome sequence of the plant pathogenic Rhizarian Plasmodiophora brassicae reveals insights in its biotrophic life cycle and the origin of chitin synthesis.</title>
        <authorList>
            <person name="Schwelm A."/>
            <person name="Fogelqvist J."/>
            <person name="Knaust A."/>
            <person name="Julke S."/>
            <person name="Lilja T."/>
            <person name="Dhandapani V."/>
            <person name="Bonilla-Rosso G."/>
            <person name="Karlsson M."/>
            <person name="Shevchenko A."/>
            <person name="Choi S.R."/>
            <person name="Kim H.G."/>
            <person name="Park J.Y."/>
            <person name="Lim Y.P."/>
            <person name="Ludwig-Muller J."/>
            <person name="Dixelius C."/>
        </authorList>
    </citation>
    <scope>NUCLEOTIDE SEQUENCE</scope>
    <source>
        <tissue evidence="1">Potato root galls</tissue>
    </source>
</reference>
<feature type="non-terminal residue" evidence="1">
    <location>
        <position position="1"/>
    </location>
</feature>
<proteinExistence type="predicted"/>
<dbReference type="EMBL" id="HACM01000141">
    <property type="protein sequence ID" value="CRZ00583.1"/>
    <property type="molecule type" value="Transcribed_RNA"/>
</dbReference>
<sequence length="265" mass="30010">KQLIATSRFDAVSEGVTAKLRISGTTLGALFTKNTDAFINAAVFTGFALSQLNDEITSELYPMILASQEGYDQACNQVFGDDFVANQNFPRRTENILTRLREYLRQSGQQFQVRSENYATSDNLEKFLGVAYADIRHRGPGSENEGTALSDMFNQFDKEVPNIAHSLISPKPTRIMAPYWKAVKTPYSIKTCPPMEEVFGAIGALQFWVDYIVDERKYLTSDEIYALLVEEAIPELSRERLNAFFKIFARVFDDVDYNTWLDSLA</sequence>
<evidence type="ECO:0000313" key="1">
    <source>
        <dbReference type="EMBL" id="CRZ00583.1"/>
    </source>
</evidence>
<name>A0A0H5QEV8_9EUKA</name>